<evidence type="ECO:0000313" key="5">
    <source>
        <dbReference type="Proteomes" id="UP001187192"/>
    </source>
</evidence>
<dbReference type="GO" id="GO:0004497">
    <property type="term" value="F:monooxygenase activity"/>
    <property type="evidence" value="ECO:0007669"/>
    <property type="project" value="InterPro"/>
</dbReference>
<sequence>MTQNFSSSPLVHTQNIFLIKSKTPQLTTVTTRLTNNRKPPPDREARRPVPLVTLREVRSSHAPPLRPCPDRVVSSPDIVKEIAKKHDVVFSNRYTSTASDVLVLYHGGNNIVFAPYGEYWKRARKLCVLEHLSVESFRSVREEEVSSLVEKLREASGRCAGKRLRDADFNVEQRDI</sequence>
<dbReference type="PANTHER" id="PTHR47955">
    <property type="entry name" value="CYTOCHROME P450 FAMILY 71 PROTEIN"/>
    <property type="match status" value="1"/>
</dbReference>
<evidence type="ECO:0008006" key="6">
    <source>
        <dbReference type="Google" id="ProtNLM"/>
    </source>
</evidence>
<dbReference type="SUPFAM" id="SSF48264">
    <property type="entry name" value="Cytochrome P450"/>
    <property type="match status" value="1"/>
</dbReference>
<evidence type="ECO:0000256" key="3">
    <source>
        <dbReference type="ARBA" id="ARBA00023004"/>
    </source>
</evidence>
<comment type="similarity">
    <text evidence="1">Belongs to the cytochrome P450 family.</text>
</comment>
<keyword evidence="3" id="KW-0408">Iron</keyword>
<dbReference type="Pfam" id="PF00067">
    <property type="entry name" value="p450"/>
    <property type="match status" value="1"/>
</dbReference>
<dbReference type="EMBL" id="BTGU01000003">
    <property type="protein sequence ID" value="GMN30636.1"/>
    <property type="molecule type" value="Genomic_DNA"/>
</dbReference>
<keyword evidence="5" id="KW-1185">Reference proteome</keyword>
<reference evidence="4" key="1">
    <citation type="submission" date="2023-07" db="EMBL/GenBank/DDBJ databases">
        <title>draft genome sequence of fig (Ficus carica).</title>
        <authorList>
            <person name="Takahashi T."/>
            <person name="Nishimura K."/>
        </authorList>
    </citation>
    <scope>NUCLEOTIDE SEQUENCE</scope>
</reference>
<protein>
    <recommendedName>
        <fullName evidence="6">Cytochrome P450</fullName>
    </recommendedName>
</protein>
<comment type="caution">
    <text evidence="4">The sequence shown here is derived from an EMBL/GenBank/DDBJ whole genome shotgun (WGS) entry which is preliminary data.</text>
</comment>
<proteinExistence type="inferred from homology"/>
<keyword evidence="2" id="KW-0479">Metal-binding</keyword>
<evidence type="ECO:0000256" key="2">
    <source>
        <dbReference type="ARBA" id="ARBA00022723"/>
    </source>
</evidence>
<dbReference type="GO" id="GO:0020037">
    <property type="term" value="F:heme binding"/>
    <property type="evidence" value="ECO:0007669"/>
    <property type="project" value="InterPro"/>
</dbReference>
<dbReference type="InterPro" id="IPR036396">
    <property type="entry name" value="Cyt_P450_sf"/>
</dbReference>
<name>A0AA87ZX90_FICCA</name>
<dbReference type="PANTHER" id="PTHR47955:SF15">
    <property type="entry name" value="CYTOCHROME P450 71A2-LIKE"/>
    <property type="match status" value="1"/>
</dbReference>
<dbReference type="Proteomes" id="UP001187192">
    <property type="component" value="Unassembled WGS sequence"/>
</dbReference>
<evidence type="ECO:0000313" key="4">
    <source>
        <dbReference type="EMBL" id="GMN30636.1"/>
    </source>
</evidence>
<organism evidence="4 5">
    <name type="scientific">Ficus carica</name>
    <name type="common">Common fig</name>
    <dbReference type="NCBI Taxonomy" id="3494"/>
    <lineage>
        <taxon>Eukaryota</taxon>
        <taxon>Viridiplantae</taxon>
        <taxon>Streptophyta</taxon>
        <taxon>Embryophyta</taxon>
        <taxon>Tracheophyta</taxon>
        <taxon>Spermatophyta</taxon>
        <taxon>Magnoliopsida</taxon>
        <taxon>eudicotyledons</taxon>
        <taxon>Gunneridae</taxon>
        <taxon>Pentapetalae</taxon>
        <taxon>rosids</taxon>
        <taxon>fabids</taxon>
        <taxon>Rosales</taxon>
        <taxon>Moraceae</taxon>
        <taxon>Ficeae</taxon>
        <taxon>Ficus</taxon>
    </lineage>
</organism>
<dbReference type="GO" id="GO:0016705">
    <property type="term" value="F:oxidoreductase activity, acting on paired donors, with incorporation or reduction of molecular oxygen"/>
    <property type="evidence" value="ECO:0007669"/>
    <property type="project" value="InterPro"/>
</dbReference>
<evidence type="ECO:0000256" key="1">
    <source>
        <dbReference type="ARBA" id="ARBA00010617"/>
    </source>
</evidence>
<gene>
    <name evidence="4" type="ORF">TIFTF001_002892</name>
</gene>
<dbReference type="Gene3D" id="1.10.630.10">
    <property type="entry name" value="Cytochrome P450"/>
    <property type="match status" value="1"/>
</dbReference>
<dbReference type="AlphaFoldDB" id="A0AA87ZX90"/>
<dbReference type="InterPro" id="IPR001128">
    <property type="entry name" value="Cyt_P450"/>
</dbReference>
<dbReference type="GO" id="GO:0005506">
    <property type="term" value="F:iron ion binding"/>
    <property type="evidence" value="ECO:0007669"/>
    <property type="project" value="InterPro"/>
</dbReference>
<accession>A0AA87ZX90</accession>